<protein>
    <recommendedName>
        <fullName evidence="4">TFIIS N-terminal domain-containing protein</fullName>
    </recommendedName>
</protein>
<gene>
    <name evidence="2" type="ORF">GGU10DRAFT_321780</name>
</gene>
<dbReference type="Proteomes" id="UP001163798">
    <property type="component" value="Unassembled WGS sequence"/>
</dbReference>
<organism evidence="2 3">
    <name type="scientific">Lentinula aff. detonsa</name>
    <dbReference type="NCBI Taxonomy" id="2804958"/>
    <lineage>
        <taxon>Eukaryota</taxon>
        <taxon>Fungi</taxon>
        <taxon>Dikarya</taxon>
        <taxon>Basidiomycota</taxon>
        <taxon>Agaricomycotina</taxon>
        <taxon>Agaricomycetes</taxon>
        <taxon>Agaricomycetidae</taxon>
        <taxon>Agaricales</taxon>
        <taxon>Marasmiineae</taxon>
        <taxon>Omphalotaceae</taxon>
        <taxon>Lentinula</taxon>
    </lineage>
</organism>
<feature type="compositionally biased region" description="Basic and acidic residues" evidence="1">
    <location>
        <begin position="50"/>
        <end position="64"/>
    </location>
</feature>
<feature type="compositionally biased region" description="Polar residues" evidence="1">
    <location>
        <begin position="77"/>
        <end position="89"/>
    </location>
</feature>
<dbReference type="AlphaFoldDB" id="A0AA38KD82"/>
<evidence type="ECO:0000256" key="1">
    <source>
        <dbReference type="SAM" id="MobiDB-lite"/>
    </source>
</evidence>
<keyword evidence="3" id="KW-1185">Reference proteome</keyword>
<evidence type="ECO:0000313" key="3">
    <source>
        <dbReference type="Proteomes" id="UP001163798"/>
    </source>
</evidence>
<sequence length="89" mass="9917">MLQFSKIGKVMRHITALSDDKVPMDSQFKFRDRAKVLVERWQHILNASHVDSKESSKPPAKESKNTAANGVDFKNSPGETSQSPSAIHP</sequence>
<reference evidence="2" key="1">
    <citation type="submission" date="2022-08" db="EMBL/GenBank/DDBJ databases">
        <authorList>
            <consortium name="DOE Joint Genome Institute"/>
            <person name="Min B."/>
            <person name="Riley R."/>
            <person name="Sierra-Patev S."/>
            <person name="Naranjo-Ortiz M."/>
            <person name="Looney B."/>
            <person name="Konkel Z."/>
            <person name="Slot J.C."/>
            <person name="Sakamoto Y."/>
            <person name="Steenwyk J.L."/>
            <person name="Rokas A."/>
            <person name="Carro J."/>
            <person name="Camarero S."/>
            <person name="Ferreira P."/>
            <person name="Molpeceres G."/>
            <person name="Ruiz-Duenas F.J."/>
            <person name="Serrano A."/>
            <person name="Henrissat B."/>
            <person name="Drula E."/>
            <person name="Hughes K.W."/>
            <person name="Mata J.L."/>
            <person name="Ishikawa N.K."/>
            <person name="Vargas-Isla R."/>
            <person name="Ushijima S."/>
            <person name="Smith C.A."/>
            <person name="Ahrendt S."/>
            <person name="Andreopoulos W."/>
            <person name="He G."/>
            <person name="Labutti K."/>
            <person name="Lipzen A."/>
            <person name="Ng V."/>
            <person name="Sandor L."/>
            <person name="Barry K."/>
            <person name="Martinez A.T."/>
            <person name="Xiao Y."/>
            <person name="Gibbons J.G."/>
            <person name="Terashima K."/>
            <person name="Hibbett D.S."/>
            <person name="Grigoriev I.V."/>
        </authorList>
    </citation>
    <scope>NUCLEOTIDE SEQUENCE</scope>
    <source>
        <strain evidence="2">TFB10291</strain>
    </source>
</reference>
<proteinExistence type="predicted"/>
<name>A0AA38KD82_9AGAR</name>
<accession>A0AA38KD82</accession>
<dbReference type="EMBL" id="MU793766">
    <property type="protein sequence ID" value="KAJ3780371.1"/>
    <property type="molecule type" value="Genomic_DNA"/>
</dbReference>
<comment type="caution">
    <text evidence="2">The sequence shown here is derived from an EMBL/GenBank/DDBJ whole genome shotgun (WGS) entry which is preliminary data.</text>
</comment>
<evidence type="ECO:0008006" key="4">
    <source>
        <dbReference type="Google" id="ProtNLM"/>
    </source>
</evidence>
<feature type="region of interest" description="Disordered" evidence="1">
    <location>
        <begin position="48"/>
        <end position="89"/>
    </location>
</feature>
<evidence type="ECO:0000313" key="2">
    <source>
        <dbReference type="EMBL" id="KAJ3780371.1"/>
    </source>
</evidence>